<dbReference type="RefSeq" id="WP_263051073.1">
    <property type="nucleotide sequence ID" value="NZ_CP106735.1"/>
</dbReference>
<protein>
    <submittedName>
        <fullName evidence="3">Zinc-binding dehydrogenase</fullName>
    </submittedName>
</protein>
<sequence length="342" mass="37664">MEMQRQAYRIDKVGSTSNLKLVTEPLDDPQGHEVQVEVHAIGLNFADVFAIHGLYSATPKGSFVPGLEFSGVISKIGKDIANFKVGDRIMGVTRFGGYASHLNIDDRHIVPLADDWSFEEGASYLVQGMTAYYALVFLGGLQKQHNVLIHSGAGGVGIMANRIAKCYDAFTIGTIGSNKKMNVLEAEGFDGKIVRSKNFGQDLEKVLDGRELNLIVETIGGEIFKAGYNLLAPQGRMVVVGASQFASPGTKPNYIKLLWKFLTRPKIDPQQMIQENRSVMGFNLIWLYEKVDVMDDILQEMSQLDLGKPMVGQVFDFDQIHDAIKLFQSGKSTGKVVVKTKA</sequence>
<evidence type="ECO:0000313" key="3">
    <source>
        <dbReference type="EMBL" id="UXX79330.1"/>
    </source>
</evidence>
<organism evidence="3 4">
    <name type="scientific">Reichenbachiella carrageenanivorans</name>
    <dbReference type="NCBI Taxonomy" id="2979869"/>
    <lineage>
        <taxon>Bacteria</taxon>
        <taxon>Pseudomonadati</taxon>
        <taxon>Bacteroidota</taxon>
        <taxon>Cytophagia</taxon>
        <taxon>Cytophagales</taxon>
        <taxon>Reichenbachiellaceae</taxon>
        <taxon>Reichenbachiella</taxon>
    </lineage>
</organism>
<dbReference type="Pfam" id="PF08240">
    <property type="entry name" value="ADH_N"/>
    <property type="match status" value="1"/>
</dbReference>
<dbReference type="EMBL" id="CP106735">
    <property type="protein sequence ID" value="UXX79330.1"/>
    <property type="molecule type" value="Genomic_DNA"/>
</dbReference>
<dbReference type="InterPro" id="IPR013154">
    <property type="entry name" value="ADH-like_N"/>
</dbReference>
<gene>
    <name evidence="3" type="ORF">N7E81_18415</name>
</gene>
<dbReference type="Proteomes" id="UP001062165">
    <property type="component" value="Chromosome"/>
</dbReference>
<dbReference type="SUPFAM" id="SSF50129">
    <property type="entry name" value="GroES-like"/>
    <property type="match status" value="1"/>
</dbReference>
<keyword evidence="4" id="KW-1185">Reference proteome</keyword>
<dbReference type="InterPro" id="IPR052100">
    <property type="entry name" value="SV-ATPase_mito-regulator"/>
</dbReference>
<keyword evidence="1" id="KW-0560">Oxidoreductase</keyword>
<name>A0ABY6CZJ1_9BACT</name>
<dbReference type="InterPro" id="IPR020843">
    <property type="entry name" value="ER"/>
</dbReference>
<dbReference type="InterPro" id="IPR013149">
    <property type="entry name" value="ADH-like_C"/>
</dbReference>
<evidence type="ECO:0000259" key="2">
    <source>
        <dbReference type="SMART" id="SM00829"/>
    </source>
</evidence>
<dbReference type="InterPro" id="IPR011032">
    <property type="entry name" value="GroES-like_sf"/>
</dbReference>
<dbReference type="Pfam" id="PF00107">
    <property type="entry name" value="ADH_zinc_N"/>
    <property type="match status" value="1"/>
</dbReference>
<dbReference type="Gene3D" id="3.40.50.720">
    <property type="entry name" value="NAD(P)-binding Rossmann-like Domain"/>
    <property type="match status" value="1"/>
</dbReference>
<evidence type="ECO:0000313" key="4">
    <source>
        <dbReference type="Proteomes" id="UP001062165"/>
    </source>
</evidence>
<accession>A0ABY6CZJ1</accession>
<dbReference type="SUPFAM" id="SSF51735">
    <property type="entry name" value="NAD(P)-binding Rossmann-fold domains"/>
    <property type="match status" value="1"/>
</dbReference>
<reference evidence="3" key="1">
    <citation type="submission" date="2022-10" db="EMBL/GenBank/DDBJ databases">
        <title>Comparative genomics and taxonomic characterization of three novel marine species of genus Reichenbachiella exhibiting antioxidant and polysaccharide degradation activities.</title>
        <authorList>
            <person name="Muhammad N."/>
            <person name="Lee Y.-J."/>
            <person name="Ko J."/>
            <person name="Kim S.-G."/>
        </authorList>
    </citation>
    <scope>NUCLEOTIDE SEQUENCE</scope>
    <source>
        <strain evidence="3">Wsw4-B4</strain>
    </source>
</reference>
<dbReference type="Gene3D" id="3.90.180.10">
    <property type="entry name" value="Medium-chain alcohol dehydrogenases, catalytic domain"/>
    <property type="match status" value="1"/>
</dbReference>
<feature type="domain" description="Enoyl reductase (ER)" evidence="2">
    <location>
        <begin position="14"/>
        <end position="338"/>
    </location>
</feature>
<proteinExistence type="predicted"/>
<dbReference type="InterPro" id="IPR036291">
    <property type="entry name" value="NAD(P)-bd_dom_sf"/>
</dbReference>
<dbReference type="SMART" id="SM00829">
    <property type="entry name" value="PKS_ER"/>
    <property type="match status" value="1"/>
</dbReference>
<dbReference type="PANTHER" id="PTHR44054">
    <property type="entry name" value="SYNAPTIC VESICLE MEMBRANE PROTEIN VAT-1 HOMOLOG-LIKE"/>
    <property type="match status" value="1"/>
</dbReference>
<dbReference type="PANTHER" id="PTHR44054:SF1">
    <property type="entry name" value="SYNAPTIC VESICLE MEMBRANE PROTEIN VAT-1 HOMOLOG"/>
    <property type="match status" value="1"/>
</dbReference>
<evidence type="ECO:0000256" key="1">
    <source>
        <dbReference type="ARBA" id="ARBA00023002"/>
    </source>
</evidence>